<dbReference type="AlphaFoldDB" id="A0A1X7V1K6"/>
<name>A0A1X7V1K6_AMPQE</name>
<proteinExistence type="predicted"/>
<dbReference type="InParanoid" id="A0A1X7V1K6"/>
<reference evidence="1" key="1">
    <citation type="submission" date="2017-05" db="UniProtKB">
        <authorList>
            <consortium name="EnsemblMetazoa"/>
        </authorList>
    </citation>
    <scope>IDENTIFICATION</scope>
</reference>
<evidence type="ECO:0000313" key="1">
    <source>
        <dbReference type="EnsemblMetazoa" id="Aqu2.1.33836_001"/>
    </source>
</evidence>
<organism evidence="1">
    <name type="scientific">Amphimedon queenslandica</name>
    <name type="common">Sponge</name>
    <dbReference type="NCBI Taxonomy" id="400682"/>
    <lineage>
        <taxon>Eukaryota</taxon>
        <taxon>Metazoa</taxon>
        <taxon>Porifera</taxon>
        <taxon>Demospongiae</taxon>
        <taxon>Heteroscleromorpha</taxon>
        <taxon>Haplosclerida</taxon>
        <taxon>Niphatidae</taxon>
        <taxon>Amphimedon</taxon>
    </lineage>
</organism>
<accession>A0A1X7V1K6</accession>
<sequence>MSHPSVEPTTSSTTTHATPPNVFVCSKILIKATRTTAVSICSVEDLTDVWDDIFHGNKITLWCNGLKDSDKKRNKRVKGVCYDHDFDSSTEDGEPHKKTRKAEIRDDKVEKNIQKLKDNYGTLFTPMQYRIWSEMIISSLHSSFDEPPKTSMFHRVGSTCQSSKKDAISTTSTISSPGKLADVCTRCYQQLSELSNLRSNGVVSDVEFEEEKNAIMATLKTLNN</sequence>
<dbReference type="EnsemblMetazoa" id="Aqu2.1.33836_001">
    <property type="protein sequence ID" value="Aqu2.1.33836_001"/>
    <property type="gene ID" value="Aqu2.1.33836"/>
</dbReference>
<protein>
    <submittedName>
        <fullName evidence="1">Uncharacterized protein</fullName>
    </submittedName>
</protein>